<dbReference type="InterPro" id="IPR038658">
    <property type="entry name" value="SsgB_sf"/>
</dbReference>
<comment type="similarity">
    <text evidence="2">Belongs to the SsgA family.</text>
</comment>
<keyword evidence="6" id="KW-0131">Cell cycle</keyword>
<dbReference type="AlphaFoldDB" id="A0A117IUJ0"/>
<protein>
    <recommendedName>
        <fullName evidence="9">SsgA family sporulation/cell division regulator</fullName>
    </recommendedName>
</protein>
<dbReference type="InterPro" id="IPR006776">
    <property type="entry name" value="SsgB"/>
</dbReference>
<dbReference type="Pfam" id="PF04686">
    <property type="entry name" value="SsgA"/>
    <property type="match status" value="1"/>
</dbReference>
<reference evidence="7 8" key="1">
    <citation type="submission" date="2015-11" db="EMBL/GenBank/DDBJ databases">
        <title>Genome-wide analysis reveals the secondary metabolome in Streptomyces kanasensis ZX01.</title>
        <authorList>
            <person name="Zhang G."/>
            <person name="Han L."/>
            <person name="Feng J."/>
            <person name="Zhang X."/>
        </authorList>
    </citation>
    <scope>NUCLEOTIDE SEQUENCE [LARGE SCALE GENOMIC DNA]</scope>
    <source>
        <strain evidence="7 8">ZX01</strain>
    </source>
</reference>
<dbReference type="Proteomes" id="UP000054011">
    <property type="component" value="Unassembled WGS sequence"/>
</dbReference>
<evidence type="ECO:0000256" key="5">
    <source>
        <dbReference type="ARBA" id="ARBA00023210"/>
    </source>
</evidence>
<evidence type="ECO:0000256" key="4">
    <source>
        <dbReference type="ARBA" id="ARBA00022969"/>
    </source>
</evidence>
<evidence type="ECO:0000256" key="1">
    <source>
        <dbReference type="ARBA" id="ARBA00004431"/>
    </source>
</evidence>
<keyword evidence="5" id="KW-0717">Septation</keyword>
<organism evidence="7 8">
    <name type="scientific">Streptomyces kanasensis</name>
    <dbReference type="NCBI Taxonomy" id="936756"/>
    <lineage>
        <taxon>Bacteria</taxon>
        <taxon>Bacillati</taxon>
        <taxon>Actinomycetota</taxon>
        <taxon>Actinomycetes</taxon>
        <taxon>Kitasatosporales</taxon>
        <taxon>Streptomycetaceae</taxon>
        <taxon>Streptomyces</taxon>
    </lineage>
</organism>
<dbReference type="OrthoDB" id="3853096at2"/>
<dbReference type="RefSeq" id="WP_058944993.1">
    <property type="nucleotide sequence ID" value="NZ_JBIBSF010000003.1"/>
</dbReference>
<comment type="subcellular location">
    <subcellularLocation>
        <location evidence="1">Cell septum</location>
    </subcellularLocation>
</comment>
<dbReference type="EMBL" id="LNSV01000117">
    <property type="protein sequence ID" value="KUH35703.1"/>
    <property type="molecule type" value="Genomic_DNA"/>
</dbReference>
<keyword evidence="8" id="KW-1185">Reference proteome</keyword>
<dbReference type="GO" id="GO:0030428">
    <property type="term" value="C:cell septum"/>
    <property type="evidence" value="ECO:0007669"/>
    <property type="project" value="UniProtKB-SubCell"/>
</dbReference>
<accession>A0A117IUJ0</accession>
<evidence type="ECO:0000256" key="2">
    <source>
        <dbReference type="ARBA" id="ARBA00009323"/>
    </source>
</evidence>
<evidence type="ECO:0000256" key="6">
    <source>
        <dbReference type="ARBA" id="ARBA00023306"/>
    </source>
</evidence>
<evidence type="ECO:0000256" key="3">
    <source>
        <dbReference type="ARBA" id="ARBA00022618"/>
    </source>
</evidence>
<evidence type="ECO:0008006" key="9">
    <source>
        <dbReference type="Google" id="ProtNLM"/>
    </source>
</evidence>
<name>A0A117IUJ0_9ACTN</name>
<evidence type="ECO:0000313" key="7">
    <source>
        <dbReference type="EMBL" id="KUH35703.1"/>
    </source>
</evidence>
<sequence length="120" mass="13895">MNAVLHDKLFMRLHELPVLAHMTYDEEDPYAVRVAFTDGEYVYAEWRLDREMLREGMRHEVGDGDVRIWPGVHIELCGEADFTVGEESLARFLERTYEVVPEGEERLDVDALVDRLLATG</sequence>
<keyword evidence="4" id="KW-0749">Sporulation</keyword>
<gene>
    <name evidence="7" type="ORF">ATE80_27595</name>
</gene>
<dbReference type="GO" id="GO:0000917">
    <property type="term" value="P:division septum assembly"/>
    <property type="evidence" value="ECO:0007669"/>
    <property type="project" value="UniProtKB-KW"/>
</dbReference>
<dbReference type="STRING" id="936756.ATE80_27595"/>
<dbReference type="Gene3D" id="2.30.31.20">
    <property type="entry name" value="Sporulation-specific cell division protein SsgB"/>
    <property type="match status" value="1"/>
</dbReference>
<proteinExistence type="inferred from homology"/>
<dbReference type="GO" id="GO:0030435">
    <property type="term" value="P:sporulation resulting in formation of a cellular spore"/>
    <property type="evidence" value="ECO:0007669"/>
    <property type="project" value="UniProtKB-KW"/>
</dbReference>
<keyword evidence="3" id="KW-0132">Cell division</keyword>
<evidence type="ECO:0000313" key="8">
    <source>
        <dbReference type="Proteomes" id="UP000054011"/>
    </source>
</evidence>
<comment type="caution">
    <text evidence="7">The sequence shown here is derived from an EMBL/GenBank/DDBJ whole genome shotgun (WGS) entry which is preliminary data.</text>
</comment>